<dbReference type="InterPro" id="IPR018060">
    <property type="entry name" value="HTH_AraC"/>
</dbReference>
<dbReference type="InterPro" id="IPR020449">
    <property type="entry name" value="Tscrpt_reg_AraC-type_HTH"/>
</dbReference>
<dbReference type="SUPFAM" id="SSF51215">
    <property type="entry name" value="Regulatory protein AraC"/>
    <property type="match status" value="1"/>
</dbReference>
<dbReference type="Gene3D" id="1.10.10.60">
    <property type="entry name" value="Homeodomain-like"/>
    <property type="match status" value="1"/>
</dbReference>
<protein>
    <submittedName>
        <fullName evidence="5">Helix-turn-helix domain-containing protein</fullName>
    </submittedName>
</protein>
<evidence type="ECO:0000256" key="3">
    <source>
        <dbReference type="ARBA" id="ARBA00023163"/>
    </source>
</evidence>
<dbReference type="InterPro" id="IPR009057">
    <property type="entry name" value="Homeodomain-like_sf"/>
</dbReference>
<evidence type="ECO:0000256" key="2">
    <source>
        <dbReference type="ARBA" id="ARBA00023125"/>
    </source>
</evidence>
<evidence type="ECO:0000256" key="1">
    <source>
        <dbReference type="ARBA" id="ARBA00023015"/>
    </source>
</evidence>
<keyword evidence="6" id="KW-1185">Reference proteome</keyword>
<dbReference type="InterPro" id="IPR037923">
    <property type="entry name" value="HTH-like"/>
</dbReference>
<reference evidence="5 6" key="1">
    <citation type="submission" date="2018-08" db="EMBL/GenBank/DDBJ databases">
        <title>Chitinophagaceae sp. K23C18032701, a novel bacterium isolated from forest soil.</title>
        <authorList>
            <person name="Wang C."/>
        </authorList>
    </citation>
    <scope>NUCLEOTIDE SEQUENCE [LARGE SCALE GENOMIC DNA]</scope>
    <source>
        <strain evidence="5 6">K23C18032701</strain>
    </source>
</reference>
<keyword evidence="1" id="KW-0805">Transcription regulation</keyword>
<dbReference type="SUPFAM" id="SSF46689">
    <property type="entry name" value="Homeodomain-like"/>
    <property type="match status" value="1"/>
</dbReference>
<dbReference type="Pfam" id="PF12833">
    <property type="entry name" value="HTH_18"/>
    <property type="match status" value="1"/>
</dbReference>
<evidence type="ECO:0000259" key="4">
    <source>
        <dbReference type="PROSITE" id="PS01124"/>
    </source>
</evidence>
<dbReference type="PANTHER" id="PTHR43280:SF2">
    <property type="entry name" value="HTH-TYPE TRANSCRIPTIONAL REGULATOR EXSA"/>
    <property type="match status" value="1"/>
</dbReference>
<name>A0A3E1NGR4_9BACT</name>
<keyword evidence="2" id="KW-0238">DNA-binding</keyword>
<dbReference type="PRINTS" id="PR00032">
    <property type="entry name" value="HTHARAC"/>
</dbReference>
<gene>
    <name evidence="5" type="ORF">DXN05_16525</name>
</gene>
<organism evidence="5 6">
    <name type="scientific">Deminuibacter soli</name>
    <dbReference type="NCBI Taxonomy" id="2291815"/>
    <lineage>
        <taxon>Bacteria</taxon>
        <taxon>Pseudomonadati</taxon>
        <taxon>Bacteroidota</taxon>
        <taxon>Chitinophagia</taxon>
        <taxon>Chitinophagales</taxon>
        <taxon>Chitinophagaceae</taxon>
        <taxon>Deminuibacter</taxon>
    </lineage>
</organism>
<dbReference type="GO" id="GO:0043565">
    <property type="term" value="F:sequence-specific DNA binding"/>
    <property type="evidence" value="ECO:0007669"/>
    <property type="project" value="InterPro"/>
</dbReference>
<comment type="caution">
    <text evidence="5">The sequence shown here is derived from an EMBL/GenBank/DDBJ whole genome shotgun (WGS) entry which is preliminary data.</text>
</comment>
<feature type="domain" description="HTH araC/xylS-type" evidence="4">
    <location>
        <begin position="205"/>
        <end position="303"/>
    </location>
</feature>
<dbReference type="Proteomes" id="UP000261284">
    <property type="component" value="Unassembled WGS sequence"/>
</dbReference>
<dbReference type="InterPro" id="IPR003313">
    <property type="entry name" value="AraC-bd"/>
</dbReference>
<accession>A0A3E1NGR4</accession>
<dbReference type="PROSITE" id="PS01124">
    <property type="entry name" value="HTH_ARAC_FAMILY_2"/>
    <property type="match status" value="1"/>
</dbReference>
<dbReference type="PANTHER" id="PTHR43280">
    <property type="entry name" value="ARAC-FAMILY TRANSCRIPTIONAL REGULATOR"/>
    <property type="match status" value="1"/>
</dbReference>
<evidence type="ECO:0000313" key="6">
    <source>
        <dbReference type="Proteomes" id="UP000261284"/>
    </source>
</evidence>
<dbReference type="EMBL" id="QTJU01000006">
    <property type="protein sequence ID" value="RFM27072.1"/>
    <property type="molecule type" value="Genomic_DNA"/>
</dbReference>
<proteinExistence type="predicted"/>
<sequence length="305" mass="34689">MASGTLYSKYFEGLFVRCSMKRKQAAIPRHHIIEGARAGIFIRGIAEIHTLHLHAITEPHRDNHFLLFVMDEGYVDMLIDFKRHQLQAPSISLIWPGQVHSLVEYRNAGGYTISFDAPLMPVPLQRALQQAIAHKPVFSISPGLHQQLMQLCCILHQLNNDNQGIFTVPARHSILQSILTLLANEATVPDPCNRPADTRSVVIEQDFRELLHTRFKEWKKPAEYAGALAISTSHLNDMVHQVSGFSVSHHIQQVVMLEAKRLLYHTPLSVKEISNELGYDDHGYFSRLFKKVTGCTPLGFRQQYR</sequence>
<dbReference type="SMART" id="SM00342">
    <property type="entry name" value="HTH_ARAC"/>
    <property type="match status" value="1"/>
</dbReference>
<dbReference type="Pfam" id="PF02311">
    <property type="entry name" value="AraC_binding"/>
    <property type="match status" value="1"/>
</dbReference>
<dbReference type="GO" id="GO:0003700">
    <property type="term" value="F:DNA-binding transcription factor activity"/>
    <property type="evidence" value="ECO:0007669"/>
    <property type="project" value="InterPro"/>
</dbReference>
<evidence type="ECO:0000313" key="5">
    <source>
        <dbReference type="EMBL" id="RFM27072.1"/>
    </source>
</evidence>
<dbReference type="AlphaFoldDB" id="A0A3E1NGR4"/>
<keyword evidence="3" id="KW-0804">Transcription</keyword>